<dbReference type="AlphaFoldDB" id="A0AAF0Y9X6"/>
<name>A0AAF0Y9X6_9TREE</name>
<sequence length="64" mass="7338">MINWFFAIAPFAWLASVAAQTSNPSFLGCMSLFWWNVDPQYFDFPTQWWDENIPDDSPAGCQAS</sequence>
<evidence type="ECO:0000256" key="1">
    <source>
        <dbReference type="SAM" id="SignalP"/>
    </source>
</evidence>
<dbReference type="EMBL" id="CP086717">
    <property type="protein sequence ID" value="WOO82760.1"/>
    <property type="molecule type" value="Genomic_DNA"/>
</dbReference>
<evidence type="ECO:0000313" key="2">
    <source>
        <dbReference type="EMBL" id="WOO82760.1"/>
    </source>
</evidence>
<accession>A0AAF0Y9X6</accession>
<dbReference type="Proteomes" id="UP000827549">
    <property type="component" value="Chromosome 4"/>
</dbReference>
<protein>
    <submittedName>
        <fullName evidence="2">Uncharacterized protein</fullName>
    </submittedName>
</protein>
<reference evidence="2" key="1">
    <citation type="submission" date="2023-10" db="EMBL/GenBank/DDBJ databases">
        <authorList>
            <person name="Noh H."/>
        </authorList>
    </citation>
    <scope>NUCLEOTIDE SEQUENCE</scope>
    <source>
        <strain evidence="2">DUCC4014</strain>
    </source>
</reference>
<keyword evidence="1" id="KW-0732">Signal</keyword>
<dbReference type="RefSeq" id="XP_062628792.1">
    <property type="nucleotide sequence ID" value="XM_062772808.1"/>
</dbReference>
<evidence type="ECO:0000313" key="3">
    <source>
        <dbReference type="Proteomes" id="UP000827549"/>
    </source>
</evidence>
<organism evidence="2 3">
    <name type="scientific">Vanrija pseudolonga</name>
    <dbReference type="NCBI Taxonomy" id="143232"/>
    <lineage>
        <taxon>Eukaryota</taxon>
        <taxon>Fungi</taxon>
        <taxon>Dikarya</taxon>
        <taxon>Basidiomycota</taxon>
        <taxon>Agaricomycotina</taxon>
        <taxon>Tremellomycetes</taxon>
        <taxon>Trichosporonales</taxon>
        <taxon>Trichosporonaceae</taxon>
        <taxon>Vanrija</taxon>
    </lineage>
</organism>
<feature type="signal peptide" evidence="1">
    <location>
        <begin position="1"/>
        <end position="19"/>
    </location>
</feature>
<dbReference type="GeneID" id="87809471"/>
<proteinExistence type="predicted"/>
<gene>
    <name evidence="2" type="ORF">LOC62_04G006245</name>
</gene>
<feature type="chain" id="PRO_5042149365" evidence="1">
    <location>
        <begin position="20"/>
        <end position="64"/>
    </location>
</feature>
<keyword evidence="3" id="KW-1185">Reference proteome</keyword>